<dbReference type="GO" id="GO:0005886">
    <property type="term" value="C:plasma membrane"/>
    <property type="evidence" value="ECO:0007669"/>
    <property type="project" value="UniProtKB-SubCell"/>
</dbReference>
<dbReference type="HAMAP" id="MF_01461">
    <property type="entry name" value="EcfT"/>
    <property type="match status" value="1"/>
</dbReference>
<evidence type="ECO:0000256" key="9">
    <source>
        <dbReference type="HAMAP-Rule" id="MF_01461"/>
    </source>
</evidence>
<evidence type="ECO:0000256" key="3">
    <source>
        <dbReference type="ARBA" id="ARBA00014042"/>
    </source>
</evidence>
<comment type="function">
    <text evidence="9">Transmembrane (T) component of an energy-coupling factor (ECF) ABC-transporter complex. Unlike classic ABC transporters this ECF transporter provides the energy necessary to transport a number of different substrates.</text>
</comment>
<feature type="transmembrane region" description="Helical" evidence="9">
    <location>
        <begin position="26"/>
        <end position="53"/>
    </location>
</feature>
<accession>A0A9D1H6S7</accession>
<gene>
    <name evidence="9" type="primary">ecfT</name>
    <name evidence="10" type="ORF">IAC43_00460</name>
</gene>
<evidence type="ECO:0000256" key="2">
    <source>
        <dbReference type="ARBA" id="ARBA00005660"/>
    </source>
</evidence>
<evidence type="ECO:0000256" key="7">
    <source>
        <dbReference type="ARBA" id="ARBA00022989"/>
    </source>
</evidence>
<keyword evidence="8 9" id="KW-0472">Membrane</keyword>
<dbReference type="PANTHER" id="PTHR34857:SF2">
    <property type="entry name" value="SLL0384 PROTEIN"/>
    <property type="match status" value="1"/>
</dbReference>
<evidence type="ECO:0000256" key="4">
    <source>
        <dbReference type="ARBA" id="ARBA00022448"/>
    </source>
</evidence>
<comment type="caution">
    <text evidence="10">The sequence shown here is derived from an EMBL/GenBank/DDBJ whole genome shotgun (WGS) entry which is preliminary data.</text>
</comment>
<comment type="subcellular location">
    <subcellularLocation>
        <location evidence="1 9">Cell membrane</location>
        <topology evidence="1 9">Multi-pass membrane protein</topology>
    </subcellularLocation>
</comment>
<comment type="subunit">
    <text evidence="9">Forms a stable energy-coupling factor (ECF) transporter complex composed of 2 membrane-embedded substrate-binding proteins (S component), 2 ATP-binding proteins (A component) and 2 transmembrane proteins (T component).</text>
</comment>
<feature type="transmembrane region" description="Helical" evidence="9">
    <location>
        <begin position="73"/>
        <end position="97"/>
    </location>
</feature>
<dbReference type="Pfam" id="PF02361">
    <property type="entry name" value="CbiQ"/>
    <property type="match status" value="1"/>
</dbReference>
<reference evidence="10" key="2">
    <citation type="journal article" date="2021" name="PeerJ">
        <title>Extensive microbial diversity within the chicken gut microbiome revealed by metagenomics and culture.</title>
        <authorList>
            <person name="Gilroy R."/>
            <person name="Ravi A."/>
            <person name="Getino M."/>
            <person name="Pursley I."/>
            <person name="Horton D.L."/>
            <person name="Alikhan N.F."/>
            <person name="Baker D."/>
            <person name="Gharbi K."/>
            <person name="Hall N."/>
            <person name="Watson M."/>
            <person name="Adriaenssens E.M."/>
            <person name="Foster-Nyarko E."/>
            <person name="Jarju S."/>
            <person name="Secka A."/>
            <person name="Antonio M."/>
            <person name="Oren A."/>
            <person name="Chaudhuri R.R."/>
            <person name="La Ragione R."/>
            <person name="Hildebrand F."/>
            <person name="Pallen M.J."/>
        </authorList>
    </citation>
    <scope>NUCLEOTIDE SEQUENCE</scope>
    <source>
        <strain evidence="10">ChiBcec7-5410</strain>
    </source>
</reference>
<dbReference type="InterPro" id="IPR051611">
    <property type="entry name" value="ECF_transporter_component"/>
</dbReference>
<sequence length="275" mass="30895">MIRDITIGQYFPGHSPVHRMDPRMKLILTIFYIVVLFFVSNPFGFIPAIFFLVCSYRIARIPVKMIAKSIKPILPIIIFTGILNLLFISGESVIFTLGPVHVSWQGIYTSVKMALRLILLIAGTSLMTYTTSPIALTDAIEQLLSPLKVVHFPAHELAMMMSIALRFIPTLVEETDKIMSAQKARGADMESGGLIQRAKSLIPVMIPLFISAFRRAEELALAMECRCYHGGEGRTRMKQLRYTRLDFTALGISILLLVVIIVLNLIPMPFLSWLI</sequence>
<dbReference type="InterPro" id="IPR003339">
    <property type="entry name" value="ABC/ECF_trnsptr_transmembrane"/>
</dbReference>
<evidence type="ECO:0000256" key="6">
    <source>
        <dbReference type="ARBA" id="ARBA00022692"/>
    </source>
</evidence>
<dbReference type="InterPro" id="IPR024919">
    <property type="entry name" value="EcfT"/>
</dbReference>
<comment type="similarity">
    <text evidence="2 9">Belongs to the energy-coupling factor EcfT family.</text>
</comment>
<evidence type="ECO:0000313" key="11">
    <source>
        <dbReference type="Proteomes" id="UP000824160"/>
    </source>
</evidence>
<keyword evidence="6 9" id="KW-0812">Transmembrane</keyword>
<dbReference type="AlphaFoldDB" id="A0A9D1H6S7"/>
<dbReference type="GO" id="GO:0022857">
    <property type="term" value="F:transmembrane transporter activity"/>
    <property type="evidence" value="ECO:0007669"/>
    <property type="project" value="UniProtKB-UniRule"/>
</dbReference>
<evidence type="ECO:0000256" key="5">
    <source>
        <dbReference type="ARBA" id="ARBA00022475"/>
    </source>
</evidence>
<organism evidence="10 11">
    <name type="scientific">Candidatus Faecivivens stercoripullorum</name>
    <dbReference type="NCBI Taxonomy" id="2840805"/>
    <lineage>
        <taxon>Bacteria</taxon>
        <taxon>Bacillati</taxon>
        <taxon>Bacillota</taxon>
        <taxon>Clostridia</taxon>
        <taxon>Eubacteriales</taxon>
        <taxon>Oscillospiraceae</taxon>
        <taxon>Oscillospiraceae incertae sedis</taxon>
        <taxon>Candidatus Faecivivens</taxon>
    </lineage>
</organism>
<keyword evidence="5 9" id="KW-1003">Cell membrane</keyword>
<evidence type="ECO:0000313" key="10">
    <source>
        <dbReference type="EMBL" id="HIT93634.1"/>
    </source>
</evidence>
<dbReference type="PANTHER" id="PTHR34857">
    <property type="entry name" value="SLL0384 PROTEIN"/>
    <property type="match status" value="1"/>
</dbReference>
<name>A0A9D1H6S7_9FIRM</name>
<keyword evidence="7 9" id="KW-1133">Transmembrane helix</keyword>
<reference evidence="10" key="1">
    <citation type="submission" date="2020-10" db="EMBL/GenBank/DDBJ databases">
        <authorList>
            <person name="Gilroy R."/>
        </authorList>
    </citation>
    <scope>NUCLEOTIDE SEQUENCE</scope>
    <source>
        <strain evidence="10">ChiBcec7-5410</strain>
    </source>
</reference>
<dbReference type="Proteomes" id="UP000824160">
    <property type="component" value="Unassembled WGS sequence"/>
</dbReference>
<dbReference type="EMBL" id="DVLW01000016">
    <property type="protein sequence ID" value="HIT93634.1"/>
    <property type="molecule type" value="Genomic_DNA"/>
</dbReference>
<evidence type="ECO:0000256" key="1">
    <source>
        <dbReference type="ARBA" id="ARBA00004651"/>
    </source>
</evidence>
<keyword evidence="4 9" id="KW-0813">Transport</keyword>
<feature type="transmembrane region" description="Helical" evidence="9">
    <location>
        <begin position="117"/>
        <end position="136"/>
    </location>
</feature>
<protein>
    <recommendedName>
        <fullName evidence="3 9">Energy-coupling factor transporter transmembrane protein EcfT</fullName>
        <shortName evidence="9">ECF transporter T component EcfT</shortName>
    </recommendedName>
</protein>
<evidence type="ECO:0000256" key="8">
    <source>
        <dbReference type="ARBA" id="ARBA00023136"/>
    </source>
</evidence>
<feature type="transmembrane region" description="Helical" evidence="9">
    <location>
        <begin position="245"/>
        <end position="266"/>
    </location>
</feature>
<dbReference type="CDD" id="cd16914">
    <property type="entry name" value="EcfT"/>
    <property type="match status" value="1"/>
</dbReference>
<proteinExistence type="inferred from homology"/>